<dbReference type="OrthoDB" id="275177at2759"/>
<accession>A0A1E3QX75</accession>
<dbReference type="PANTHER" id="PTHR43442:SF3">
    <property type="entry name" value="GLUCONOKINASE-RELATED"/>
    <property type="match status" value="1"/>
</dbReference>
<gene>
    <name evidence="10" type="ORF">BABINDRAFT_5260</name>
</gene>
<dbReference type="SUPFAM" id="SSF52540">
    <property type="entry name" value="P-loop containing nucleoside triphosphate hydrolases"/>
    <property type="match status" value="1"/>
</dbReference>
<evidence type="ECO:0000256" key="9">
    <source>
        <dbReference type="RuleBase" id="RU363066"/>
    </source>
</evidence>
<dbReference type="GO" id="GO:0005737">
    <property type="term" value="C:cytoplasm"/>
    <property type="evidence" value="ECO:0007669"/>
    <property type="project" value="TreeGrafter"/>
</dbReference>
<evidence type="ECO:0000256" key="3">
    <source>
        <dbReference type="ARBA" id="ARBA00012054"/>
    </source>
</evidence>
<dbReference type="AlphaFoldDB" id="A0A1E3QX75"/>
<evidence type="ECO:0000256" key="1">
    <source>
        <dbReference type="ARBA" id="ARBA00004875"/>
    </source>
</evidence>
<dbReference type="PANTHER" id="PTHR43442">
    <property type="entry name" value="GLUCONOKINASE-RELATED"/>
    <property type="match status" value="1"/>
</dbReference>
<evidence type="ECO:0000256" key="4">
    <source>
        <dbReference type="ARBA" id="ARBA00022679"/>
    </source>
</evidence>
<dbReference type="GeneID" id="30150033"/>
<keyword evidence="4 9" id="KW-0808">Transferase</keyword>
<evidence type="ECO:0000313" key="11">
    <source>
        <dbReference type="Proteomes" id="UP000094336"/>
    </source>
</evidence>
<sequence length="198" mass="21825">MTSSKKTATVIVLGGPSGTGKTTIGLMLADKLQCPFVEGDSLHPAENINKMGNNIPLTDTDRWPWLTQISRQSVQAAVASTTSHLSVVSCSMLKAIYRDYIKSENPFLQSDDVAVKFVFVFLHCRFEDGLKRVGGRESHFFKADLTKSQYDIMEIPAGDRILGLSPSGSELPIDTTNKKPEVILTEILEKLAYFKALE</sequence>
<dbReference type="InterPro" id="IPR027417">
    <property type="entry name" value="P-loop_NTPase"/>
</dbReference>
<dbReference type="Gene3D" id="3.40.50.300">
    <property type="entry name" value="P-loop containing nucleotide triphosphate hydrolases"/>
    <property type="match status" value="1"/>
</dbReference>
<dbReference type="STRING" id="984486.A0A1E3QX75"/>
<proteinExistence type="inferred from homology"/>
<keyword evidence="7 9" id="KW-0067">ATP-binding</keyword>
<keyword evidence="5 9" id="KW-0547">Nucleotide-binding</keyword>
<dbReference type="EC" id="2.7.1.12" evidence="3 9"/>
<dbReference type="GO" id="GO:0005975">
    <property type="term" value="P:carbohydrate metabolic process"/>
    <property type="evidence" value="ECO:0007669"/>
    <property type="project" value="InterPro"/>
</dbReference>
<comment type="similarity">
    <text evidence="2 9">Belongs to the gluconokinase GntK/GntV family.</text>
</comment>
<comment type="catalytic activity">
    <reaction evidence="8 9">
        <text>D-gluconate + ATP = 6-phospho-D-gluconate + ADP + H(+)</text>
        <dbReference type="Rhea" id="RHEA:19433"/>
        <dbReference type="ChEBI" id="CHEBI:15378"/>
        <dbReference type="ChEBI" id="CHEBI:18391"/>
        <dbReference type="ChEBI" id="CHEBI:30616"/>
        <dbReference type="ChEBI" id="CHEBI:58759"/>
        <dbReference type="ChEBI" id="CHEBI:456216"/>
        <dbReference type="EC" id="2.7.1.12"/>
    </reaction>
</comment>
<dbReference type="RefSeq" id="XP_018987594.1">
    <property type="nucleotide sequence ID" value="XM_019132180.1"/>
</dbReference>
<evidence type="ECO:0000256" key="6">
    <source>
        <dbReference type="ARBA" id="ARBA00022777"/>
    </source>
</evidence>
<dbReference type="Pfam" id="PF01202">
    <property type="entry name" value="SKI"/>
    <property type="match status" value="1"/>
</dbReference>
<dbReference type="UniPathway" id="UPA00792"/>
<reference evidence="11" key="1">
    <citation type="submission" date="2016-05" db="EMBL/GenBank/DDBJ databases">
        <title>Comparative genomics of biotechnologically important yeasts.</title>
        <authorList>
            <consortium name="DOE Joint Genome Institute"/>
            <person name="Riley R."/>
            <person name="Haridas S."/>
            <person name="Wolfe K.H."/>
            <person name="Lopes M.R."/>
            <person name="Hittinger C.T."/>
            <person name="Goker M."/>
            <person name="Salamov A."/>
            <person name="Wisecaver J."/>
            <person name="Long T.M."/>
            <person name="Aerts A.L."/>
            <person name="Barry K."/>
            <person name="Choi C."/>
            <person name="Clum A."/>
            <person name="Coughlan A.Y."/>
            <person name="Deshpande S."/>
            <person name="Douglass A.P."/>
            <person name="Hanson S.J."/>
            <person name="Klenk H.-P."/>
            <person name="Labutti K."/>
            <person name="Lapidus A."/>
            <person name="Lindquist E."/>
            <person name="Lipzen A."/>
            <person name="Meier-Kolthoff J.P."/>
            <person name="Ohm R.A."/>
            <person name="Otillar R.P."/>
            <person name="Pangilinan J."/>
            <person name="Peng Y."/>
            <person name="Rokas A."/>
            <person name="Rosa C.A."/>
            <person name="Scheuner C."/>
            <person name="Sibirny A.A."/>
            <person name="Slot J.C."/>
            <person name="Stielow J.B."/>
            <person name="Sun H."/>
            <person name="Kurtzman C.P."/>
            <person name="Blackwell M."/>
            <person name="Grigoriev I.V."/>
            <person name="Jeffries T.W."/>
        </authorList>
    </citation>
    <scope>NUCLEOTIDE SEQUENCE [LARGE SCALE GENOMIC DNA]</scope>
    <source>
        <strain evidence="11">NRRL Y-12698</strain>
    </source>
</reference>
<evidence type="ECO:0000313" key="10">
    <source>
        <dbReference type="EMBL" id="ODQ82266.1"/>
    </source>
</evidence>
<evidence type="ECO:0000256" key="5">
    <source>
        <dbReference type="ARBA" id="ARBA00022741"/>
    </source>
</evidence>
<dbReference type="Proteomes" id="UP000094336">
    <property type="component" value="Unassembled WGS sequence"/>
</dbReference>
<dbReference type="CDD" id="cd02021">
    <property type="entry name" value="GntK"/>
    <property type="match status" value="1"/>
</dbReference>
<dbReference type="GO" id="GO:0005524">
    <property type="term" value="F:ATP binding"/>
    <property type="evidence" value="ECO:0007669"/>
    <property type="project" value="UniProtKB-KW"/>
</dbReference>
<dbReference type="InterPro" id="IPR006001">
    <property type="entry name" value="Therm_gnt_kin"/>
</dbReference>
<evidence type="ECO:0000256" key="8">
    <source>
        <dbReference type="ARBA" id="ARBA00048090"/>
    </source>
</evidence>
<name>A0A1E3QX75_9ASCO</name>
<keyword evidence="11" id="KW-1185">Reference proteome</keyword>
<organism evidence="10 11">
    <name type="scientific">Babjeviella inositovora NRRL Y-12698</name>
    <dbReference type="NCBI Taxonomy" id="984486"/>
    <lineage>
        <taxon>Eukaryota</taxon>
        <taxon>Fungi</taxon>
        <taxon>Dikarya</taxon>
        <taxon>Ascomycota</taxon>
        <taxon>Saccharomycotina</taxon>
        <taxon>Pichiomycetes</taxon>
        <taxon>Serinales incertae sedis</taxon>
        <taxon>Babjeviella</taxon>
    </lineage>
</organism>
<evidence type="ECO:0000256" key="2">
    <source>
        <dbReference type="ARBA" id="ARBA00008420"/>
    </source>
</evidence>
<protein>
    <recommendedName>
        <fullName evidence="3 9">Gluconokinase</fullName>
        <ecNumber evidence="3 9">2.7.1.12</ecNumber>
    </recommendedName>
</protein>
<dbReference type="NCBIfam" id="TIGR01313">
    <property type="entry name" value="therm_gnt_kin"/>
    <property type="match status" value="1"/>
</dbReference>
<keyword evidence="6 9" id="KW-0418">Kinase</keyword>
<dbReference type="GO" id="GO:0046316">
    <property type="term" value="F:gluconokinase activity"/>
    <property type="evidence" value="ECO:0007669"/>
    <property type="project" value="UniProtKB-EC"/>
</dbReference>
<evidence type="ECO:0000256" key="7">
    <source>
        <dbReference type="ARBA" id="ARBA00022840"/>
    </source>
</evidence>
<dbReference type="EMBL" id="KV454426">
    <property type="protein sequence ID" value="ODQ82266.1"/>
    <property type="molecule type" value="Genomic_DNA"/>
</dbReference>
<dbReference type="InterPro" id="IPR031322">
    <property type="entry name" value="Shikimate/glucono_kinase"/>
</dbReference>
<comment type="pathway">
    <text evidence="1 9">Carbohydrate acid metabolism; D-gluconate degradation.</text>
</comment>